<protein>
    <submittedName>
        <fullName evidence="1">Glutamate receptor ionotropic, kainate 3</fullName>
    </submittedName>
</protein>
<organism evidence="1 2">
    <name type="scientific">Collichthys lucidus</name>
    <name type="common">Big head croaker</name>
    <name type="synonym">Sciaena lucida</name>
    <dbReference type="NCBI Taxonomy" id="240159"/>
    <lineage>
        <taxon>Eukaryota</taxon>
        <taxon>Metazoa</taxon>
        <taxon>Chordata</taxon>
        <taxon>Craniata</taxon>
        <taxon>Vertebrata</taxon>
        <taxon>Euteleostomi</taxon>
        <taxon>Actinopterygii</taxon>
        <taxon>Neopterygii</taxon>
        <taxon>Teleostei</taxon>
        <taxon>Neoteleostei</taxon>
        <taxon>Acanthomorphata</taxon>
        <taxon>Eupercaria</taxon>
        <taxon>Sciaenidae</taxon>
        <taxon>Collichthys</taxon>
    </lineage>
</organism>
<keyword evidence="1" id="KW-0675">Receptor</keyword>
<proteinExistence type="predicted"/>
<dbReference type="Proteomes" id="UP000298787">
    <property type="component" value="Chromosome 14"/>
</dbReference>
<dbReference type="AlphaFoldDB" id="A0A4U5V4Z1"/>
<reference evidence="1 2" key="1">
    <citation type="submission" date="2019-01" db="EMBL/GenBank/DDBJ databases">
        <title>Genome Assembly of Collichthys lucidus.</title>
        <authorList>
            <person name="Cai M."/>
            <person name="Xiao S."/>
        </authorList>
    </citation>
    <scope>NUCLEOTIDE SEQUENCE [LARGE SCALE GENOMIC DNA]</scope>
    <source>
        <strain evidence="1">JT15FE1705JMU</strain>
        <tissue evidence="1">Muscle</tissue>
    </source>
</reference>
<name>A0A4U5V4Z1_COLLU</name>
<keyword evidence="2" id="KW-1185">Reference proteome</keyword>
<gene>
    <name evidence="1" type="ORF">D9C73_016430</name>
</gene>
<dbReference type="STRING" id="240159.A0A4U5V4Z1"/>
<dbReference type="EMBL" id="CM014091">
    <property type="protein sequence ID" value="TKS82321.1"/>
    <property type="molecule type" value="Genomic_DNA"/>
</dbReference>
<sequence length="242" mass="27074">MKAQPDDDAAAGGEVKGSSKLLQLILKGTFYLRGTNINLMVTPWGKSGSRDFTTMRNTWLSPRSAIWEYWTSLIACLFWIHYSYGMPHVIRIDLPDVTVLTYAHCVNPLPGVAVMEGLSDRTPKAAPWWLISCGALELRSDTLAHQTPLSLSGTPLIAQCFLIVPYSALVTVKSVIDSGMSECQEVSVLRSHANCNKCRLSRSPQQIRFHSPQMWMRFYTNLRVAASVIDVNDDYETGYKKL</sequence>
<evidence type="ECO:0000313" key="1">
    <source>
        <dbReference type="EMBL" id="TKS82321.1"/>
    </source>
</evidence>
<accession>A0A4U5V4Z1</accession>
<evidence type="ECO:0000313" key="2">
    <source>
        <dbReference type="Proteomes" id="UP000298787"/>
    </source>
</evidence>